<dbReference type="Proteomes" id="UP001152531">
    <property type="component" value="Unassembled WGS sequence"/>
</dbReference>
<dbReference type="EMBL" id="CALSDN010000005">
    <property type="protein sequence ID" value="CAH6721252.1"/>
    <property type="molecule type" value="Genomic_DNA"/>
</dbReference>
<organism evidence="1 2">
    <name type="scientific">[Candida] jaroonii</name>
    <dbReference type="NCBI Taxonomy" id="467808"/>
    <lineage>
        <taxon>Eukaryota</taxon>
        <taxon>Fungi</taxon>
        <taxon>Dikarya</taxon>
        <taxon>Ascomycota</taxon>
        <taxon>Saccharomycotina</taxon>
        <taxon>Pichiomycetes</taxon>
        <taxon>Debaryomycetaceae</taxon>
        <taxon>Yamadazyma</taxon>
    </lineage>
</organism>
<comment type="caution">
    <text evidence="1">The sequence shown here is derived from an EMBL/GenBank/DDBJ whole genome shotgun (WGS) entry which is preliminary data.</text>
</comment>
<proteinExistence type="predicted"/>
<evidence type="ECO:0000313" key="1">
    <source>
        <dbReference type="EMBL" id="CAH6721252.1"/>
    </source>
</evidence>
<reference evidence="1" key="1">
    <citation type="submission" date="2022-06" db="EMBL/GenBank/DDBJ databases">
        <authorList>
            <person name="Legras J.-L."/>
            <person name="Devillers H."/>
            <person name="Grondin C."/>
        </authorList>
    </citation>
    <scope>NUCLEOTIDE SEQUENCE</scope>
    <source>
        <strain evidence="1">CLIB 1444</strain>
    </source>
</reference>
<sequence length="265" mass="30618">MAETSSQQAYNYKITTIGSLILSIYFSFQFILDYSKLSSEISTTPFSNFFIFIFIYWIFYYLVQIVYIQTCLSDDVDSSGTSILSITNSVISFNLTNVVWVILFKNRWYLLSEILVIIQLFVILNNYLINKVYSFKPLKNYLIINLTVGSLPLSWIFMTLFWNGSLMIHSKGLAARILANCFIWDFLIIGWVFLFWFNDYTIGLSLSYLVLGLALNQLFTKLFALQWIFAFVISGILFASSIVTMTLKPELKESIVVEEEPLLAN</sequence>
<name>A0ACA9Y8B8_9ASCO</name>
<gene>
    <name evidence="1" type="ORF">CLIB1444_05S06964</name>
</gene>
<accession>A0ACA9Y8B8</accession>
<keyword evidence="2" id="KW-1185">Reference proteome</keyword>
<protein>
    <submittedName>
        <fullName evidence="1">Uncharacterized protein</fullName>
    </submittedName>
</protein>
<evidence type="ECO:0000313" key="2">
    <source>
        <dbReference type="Proteomes" id="UP001152531"/>
    </source>
</evidence>